<organism evidence="2 3">
    <name type="scientific">Boletus reticuloceps</name>
    <dbReference type="NCBI Taxonomy" id="495285"/>
    <lineage>
        <taxon>Eukaryota</taxon>
        <taxon>Fungi</taxon>
        <taxon>Dikarya</taxon>
        <taxon>Basidiomycota</taxon>
        <taxon>Agaricomycotina</taxon>
        <taxon>Agaricomycetes</taxon>
        <taxon>Agaricomycetidae</taxon>
        <taxon>Boletales</taxon>
        <taxon>Boletineae</taxon>
        <taxon>Boletaceae</taxon>
        <taxon>Boletoideae</taxon>
        <taxon>Boletus</taxon>
    </lineage>
</organism>
<dbReference type="Proteomes" id="UP000683000">
    <property type="component" value="Unassembled WGS sequence"/>
</dbReference>
<evidence type="ECO:0000313" key="2">
    <source>
        <dbReference type="EMBL" id="KAG6379553.1"/>
    </source>
</evidence>
<evidence type="ECO:0000256" key="1">
    <source>
        <dbReference type="SAM" id="MobiDB-lite"/>
    </source>
</evidence>
<proteinExistence type="predicted"/>
<dbReference type="EMBL" id="JAGFBS010000004">
    <property type="protein sequence ID" value="KAG6379553.1"/>
    <property type="molecule type" value="Genomic_DNA"/>
</dbReference>
<evidence type="ECO:0000313" key="3">
    <source>
        <dbReference type="Proteomes" id="UP000683000"/>
    </source>
</evidence>
<feature type="compositionally biased region" description="Acidic residues" evidence="1">
    <location>
        <begin position="81"/>
        <end position="94"/>
    </location>
</feature>
<dbReference type="AlphaFoldDB" id="A0A8I3ABS2"/>
<feature type="compositionally biased region" description="Basic and acidic residues" evidence="1">
    <location>
        <begin position="69"/>
        <end position="80"/>
    </location>
</feature>
<gene>
    <name evidence="2" type="ORF">JVT61DRAFT_10052</name>
</gene>
<name>A0A8I3ABS2_9AGAM</name>
<comment type="caution">
    <text evidence="2">The sequence shown here is derived from an EMBL/GenBank/DDBJ whole genome shotgun (WGS) entry which is preliminary data.</text>
</comment>
<dbReference type="OrthoDB" id="2677857at2759"/>
<accession>A0A8I3ABS2</accession>
<keyword evidence="3" id="KW-1185">Reference proteome</keyword>
<sequence>MQTNGWNFTVLMGDPDPLDPEGGNLITSLHVGQTKDGQDFANMYPNFDTEVVQAYGEYLAEVFNNESAGDLKSEGTKQGEFDDESDGSNDDDDDDRGHGGNSSNAGNVSACIEPKKGEEGQGEGVDNAAEGAADVGGGSISSHHIVTDMQCFATFNNATSPIPYDAATFPANTGMPMPEATASPPHFAIPTLPLTTSPAHLATSLPHPTTPPHDLAISTQHFVTPPFPMNAGIPIPEATSSPTHFATHALPFATSSPAHLATLLPSMSLTNSTMGSDPYGATCSSFTDLLYDDTWSVSGFGNSWNGTLAPASLQGPTSSGAASLNYTFPTTSPMMSYPTIALCNDLTQGLG</sequence>
<feature type="region of interest" description="Disordered" evidence="1">
    <location>
        <begin position="69"/>
        <end position="135"/>
    </location>
</feature>
<protein>
    <submittedName>
        <fullName evidence="2">Uncharacterized protein</fullName>
    </submittedName>
</protein>
<reference evidence="2" key="1">
    <citation type="submission" date="2021-03" db="EMBL/GenBank/DDBJ databases">
        <title>Evolutionary innovations through gain and loss of genes in the ectomycorrhizal Boletales.</title>
        <authorList>
            <person name="Wu G."/>
            <person name="Miyauchi S."/>
            <person name="Morin E."/>
            <person name="Yang Z.-L."/>
            <person name="Xu J."/>
            <person name="Martin F.M."/>
        </authorList>
    </citation>
    <scope>NUCLEOTIDE SEQUENCE</scope>
    <source>
        <strain evidence="2">BR01</strain>
    </source>
</reference>